<dbReference type="SMART" id="SM00156">
    <property type="entry name" value="PP2Ac"/>
    <property type="match status" value="1"/>
</dbReference>
<name>A0ABD2M1K7_9BILA</name>
<dbReference type="Proteomes" id="UP001620626">
    <property type="component" value="Unassembled WGS sequence"/>
</dbReference>
<gene>
    <name evidence="2" type="ORF">niasHT_008847</name>
</gene>
<dbReference type="SUPFAM" id="SSF56300">
    <property type="entry name" value="Metallo-dependent phosphatases"/>
    <property type="match status" value="1"/>
</dbReference>
<protein>
    <recommendedName>
        <fullName evidence="1">Serine/threonine specific protein phosphatases domain-containing protein</fullName>
    </recommendedName>
</protein>
<dbReference type="InterPro" id="IPR050341">
    <property type="entry name" value="PP1_catalytic_subunit"/>
</dbReference>
<keyword evidence="3" id="KW-1185">Reference proteome</keyword>
<proteinExistence type="predicted"/>
<sequence length="185" mass="21497">MRCNRLFTKLPLCAIISKTFLCMHGGLPRPEGWDFLMGDDFHKPKIDEEIDENNTFCDLLWADPTNNAQELRLCKDYEPDKGFLGEYGNYRFNTERETSIQFNDRFAQEFFNRFPHIRGIFRAHENQPKGHSINEARTICTVFSSPRYMEDTDCGSVLRLSADLKHIHFVTLKPKATGAKPSQEE</sequence>
<dbReference type="PANTHER" id="PTHR11668">
    <property type="entry name" value="SERINE/THREONINE PROTEIN PHOSPHATASE"/>
    <property type="match status" value="1"/>
</dbReference>
<organism evidence="2 3">
    <name type="scientific">Heterodera trifolii</name>
    <dbReference type="NCBI Taxonomy" id="157864"/>
    <lineage>
        <taxon>Eukaryota</taxon>
        <taxon>Metazoa</taxon>
        <taxon>Ecdysozoa</taxon>
        <taxon>Nematoda</taxon>
        <taxon>Chromadorea</taxon>
        <taxon>Rhabditida</taxon>
        <taxon>Tylenchina</taxon>
        <taxon>Tylenchomorpha</taxon>
        <taxon>Tylenchoidea</taxon>
        <taxon>Heteroderidae</taxon>
        <taxon>Heteroderinae</taxon>
        <taxon>Heterodera</taxon>
    </lineage>
</organism>
<dbReference type="PRINTS" id="PR00114">
    <property type="entry name" value="STPHPHTASE"/>
</dbReference>
<dbReference type="Gene3D" id="3.60.21.10">
    <property type="match status" value="1"/>
</dbReference>
<comment type="caution">
    <text evidence="2">The sequence shown here is derived from an EMBL/GenBank/DDBJ whole genome shotgun (WGS) entry which is preliminary data.</text>
</comment>
<dbReference type="InterPro" id="IPR006186">
    <property type="entry name" value="Ser/Thr-sp_prot-phosphatase"/>
</dbReference>
<reference evidence="2 3" key="1">
    <citation type="submission" date="2024-10" db="EMBL/GenBank/DDBJ databases">
        <authorList>
            <person name="Kim D."/>
        </authorList>
    </citation>
    <scope>NUCLEOTIDE SEQUENCE [LARGE SCALE GENOMIC DNA]</scope>
    <source>
        <strain evidence="2">BH-2024</strain>
    </source>
</reference>
<dbReference type="InterPro" id="IPR004843">
    <property type="entry name" value="Calcineurin-like_PHP"/>
</dbReference>
<dbReference type="PANTHER" id="PTHR11668:SF285">
    <property type="entry name" value="SERINE_THREONINE-PROTEIN PHOSPHATASE-RELATED"/>
    <property type="match status" value="1"/>
</dbReference>
<evidence type="ECO:0000259" key="1">
    <source>
        <dbReference type="SMART" id="SM00156"/>
    </source>
</evidence>
<dbReference type="Pfam" id="PF00149">
    <property type="entry name" value="Metallophos"/>
    <property type="match status" value="1"/>
</dbReference>
<dbReference type="EMBL" id="JBICBT010000193">
    <property type="protein sequence ID" value="KAL3121213.1"/>
    <property type="molecule type" value="Genomic_DNA"/>
</dbReference>
<dbReference type="AlphaFoldDB" id="A0ABD2M1K7"/>
<evidence type="ECO:0000313" key="2">
    <source>
        <dbReference type="EMBL" id="KAL3121213.1"/>
    </source>
</evidence>
<evidence type="ECO:0000313" key="3">
    <source>
        <dbReference type="Proteomes" id="UP001620626"/>
    </source>
</evidence>
<feature type="domain" description="Serine/threonine specific protein phosphatases" evidence="1">
    <location>
        <begin position="1"/>
        <end position="176"/>
    </location>
</feature>
<accession>A0ABD2M1K7</accession>
<dbReference type="InterPro" id="IPR029052">
    <property type="entry name" value="Metallo-depent_PP-like"/>
</dbReference>